<dbReference type="InterPro" id="IPR027417">
    <property type="entry name" value="P-loop_NTPase"/>
</dbReference>
<comment type="subunit">
    <text evidence="6">Homodimer.</text>
</comment>
<sequence length="1170" mass="133255">MRLKCIKLSGFKSFVDPTTVYFPSNMCGVVGPNGCGKSNIIDAVRWVMGESSAKNLRGDSMTDVIFKGSNSRKPASYAHVELVFDNNEGRITGEYAAYSEISVKRKLTSDAQNTYFLNGNKCRRKDIMDIFLGTGLGPRSYAIISQGIISNLIESKPEELRVFIEEAAGISRYKERRRETENRLRRTNENLERLTDLREELERQLSHLKRQAEAAEKYKQYKQEERLKRAQLHALRWQGVDSGAKSQESAIREFEIRLEAAIAKQRSSDTDIEKLRQSQTEYADSFNKVQSRYYSTGNEITKLEQTIAHRRERADQLSRDLQEAEAAWRENRENLESDQLKLEQLEEEVLSIEPELELSLAGEEEHAMALMEAEESMQTWQHAWDEFNHSASESRREAEIEQSKIQHLEQVLDRLEERLRKHQEEMSGLQAEPVEEEIELLTEQLTELELQIETLQHTQEETGEQIHTVRQAIADATQQKDDCSRRLNEARGRFASLQALQQAALGHSDGGIEWLAGQGLAEMPRLGQQIKVKPGWETAVETVLGDYLQAVCVDDVDTVATVLDSMVEANLTFLAANTVGLSSGQRMDKATALIDCVEGVEAAETLLHGVYGATTLDEALALRPKLASGESVVTQDGVWLGSNWLRVIRDNDTGTGILARQQEIESLELELAELDDQEQTLAESLTESRERLEQLEQAREDGQRQLSTLNRQESELQSDLTARKVRVEQLLTRYSRLQEEISEIEEQRALEQEAMGESRLRLQEALDCMEGDAERRETLLSRRDEIRSDLDRIRQTARHSKDMAHQLELRKQSLTAQIDSTRQAVERLKIQGERLDERLGQLRENLAQSDDPVEDLQIELEELLAQRVEVEEEMMEARRLLEDVEHQMRDYEKNRGEAEHEAQLLRDRLEKLRMDWQALQVRRTTLQEQLEEDQFDLETVLANMPDEATETAWEEALERLETRIQRLGAINLAAIEEYEQQSERKRYLDAQNDDLAEAIATLEGAIRKIDKETRNRFQHTFERVNSGLQELFPKVFGGGRAYLELTGDDLLNTGVAIMAQPPGKKNSTIHLLSGGEKALTAIALVFAIFQLNPSPFCMLDEVDAPLDDANVGRYARMVTEMSEKVQFIYISHNKIAMEAANQLIGVTMHEPGVSRPVSVDIEQAAVLAAV</sequence>
<evidence type="ECO:0000256" key="4">
    <source>
        <dbReference type="ARBA" id="ARBA00023054"/>
    </source>
</evidence>
<feature type="coiled-coil region" evidence="6">
    <location>
        <begin position="988"/>
        <end position="1015"/>
    </location>
</feature>
<keyword evidence="3 6" id="KW-0067">ATP-binding</keyword>
<dbReference type="InterPro" id="IPR024704">
    <property type="entry name" value="SMC"/>
</dbReference>
<name>A0ABP8V8S9_9GAMM</name>
<keyword evidence="2 6" id="KW-0547">Nucleotide-binding</keyword>
<feature type="coiled-coil region" evidence="6">
    <location>
        <begin position="170"/>
        <end position="218"/>
    </location>
</feature>
<dbReference type="RefSeq" id="WP_345198835.1">
    <property type="nucleotide sequence ID" value="NZ_BAABFL010000473.1"/>
</dbReference>
<evidence type="ECO:0000256" key="1">
    <source>
        <dbReference type="ARBA" id="ARBA00022490"/>
    </source>
</evidence>
<accession>A0ABP8V8S9</accession>
<evidence type="ECO:0000256" key="3">
    <source>
        <dbReference type="ARBA" id="ARBA00022840"/>
    </source>
</evidence>
<gene>
    <name evidence="6 8" type="primary">smc</name>
    <name evidence="8" type="ORF">GCM10023116_45850</name>
</gene>
<dbReference type="Gene3D" id="3.30.70.1620">
    <property type="match status" value="1"/>
</dbReference>
<evidence type="ECO:0000313" key="9">
    <source>
        <dbReference type="Proteomes" id="UP001500604"/>
    </source>
</evidence>
<keyword evidence="9" id="KW-1185">Reference proteome</keyword>
<dbReference type="SUPFAM" id="SSF52540">
    <property type="entry name" value="P-loop containing nucleoside triphosphate hydrolases"/>
    <property type="match status" value="2"/>
</dbReference>
<proteinExistence type="inferred from homology"/>
<evidence type="ECO:0000313" key="8">
    <source>
        <dbReference type="EMBL" id="GAA4652301.1"/>
    </source>
</evidence>
<feature type="coiled-coil region" evidence="6">
    <location>
        <begin position="300"/>
        <end position="348"/>
    </location>
</feature>
<dbReference type="InterPro" id="IPR036277">
    <property type="entry name" value="SMC_hinge_sf"/>
</dbReference>
<dbReference type="EMBL" id="BAABFL010000473">
    <property type="protein sequence ID" value="GAA4652301.1"/>
    <property type="molecule type" value="Genomic_DNA"/>
</dbReference>
<evidence type="ECO:0000256" key="2">
    <source>
        <dbReference type="ARBA" id="ARBA00022741"/>
    </source>
</evidence>
<feature type="domain" description="SMC hinge" evidence="7">
    <location>
        <begin position="520"/>
        <end position="623"/>
    </location>
</feature>
<organism evidence="8 9">
    <name type="scientific">Kistimonas scapharcae</name>
    <dbReference type="NCBI Taxonomy" id="1036133"/>
    <lineage>
        <taxon>Bacteria</taxon>
        <taxon>Pseudomonadati</taxon>
        <taxon>Pseudomonadota</taxon>
        <taxon>Gammaproteobacteria</taxon>
        <taxon>Oceanospirillales</taxon>
        <taxon>Endozoicomonadaceae</taxon>
        <taxon>Kistimonas</taxon>
    </lineage>
</organism>
<comment type="similarity">
    <text evidence="6">Belongs to the SMC family.</text>
</comment>
<keyword evidence="1 6" id="KW-0963">Cytoplasm</keyword>
<feature type="binding site" evidence="6">
    <location>
        <begin position="32"/>
        <end position="39"/>
    </location>
    <ligand>
        <name>ATP</name>
        <dbReference type="ChEBI" id="CHEBI:30616"/>
    </ligand>
</feature>
<dbReference type="CDD" id="cd03278">
    <property type="entry name" value="ABC_SMC_barmotin"/>
    <property type="match status" value="2"/>
</dbReference>
<dbReference type="Gene3D" id="3.40.50.300">
    <property type="entry name" value="P-loop containing nucleotide triphosphate hydrolases"/>
    <property type="match status" value="2"/>
</dbReference>
<feature type="coiled-coil region" evidence="6">
    <location>
        <begin position="391"/>
        <end position="493"/>
    </location>
</feature>
<dbReference type="PIRSF" id="PIRSF005719">
    <property type="entry name" value="SMC"/>
    <property type="match status" value="1"/>
</dbReference>
<feature type="coiled-coil region" evidence="6">
    <location>
        <begin position="657"/>
        <end position="754"/>
    </location>
</feature>
<dbReference type="PANTHER" id="PTHR43977">
    <property type="entry name" value="STRUCTURAL MAINTENANCE OF CHROMOSOMES PROTEIN 3"/>
    <property type="match status" value="1"/>
</dbReference>
<dbReference type="SUPFAM" id="SSF75553">
    <property type="entry name" value="Smc hinge domain"/>
    <property type="match status" value="1"/>
</dbReference>
<evidence type="ECO:0000256" key="5">
    <source>
        <dbReference type="ARBA" id="ARBA00023125"/>
    </source>
</evidence>
<dbReference type="SUPFAM" id="SSF57997">
    <property type="entry name" value="Tropomyosin"/>
    <property type="match status" value="1"/>
</dbReference>
<dbReference type="Proteomes" id="UP001500604">
    <property type="component" value="Unassembled WGS sequence"/>
</dbReference>
<reference evidence="9" key="1">
    <citation type="journal article" date="2019" name="Int. J. Syst. Evol. Microbiol.">
        <title>The Global Catalogue of Microorganisms (GCM) 10K type strain sequencing project: providing services to taxonomists for standard genome sequencing and annotation.</title>
        <authorList>
            <consortium name="The Broad Institute Genomics Platform"/>
            <consortium name="The Broad Institute Genome Sequencing Center for Infectious Disease"/>
            <person name="Wu L."/>
            <person name="Ma J."/>
        </authorList>
    </citation>
    <scope>NUCLEOTIDE SEQUENCE [LARGE SCALE GENOMIC DNA]</scope>
    <source>
        <strain evidence="9">JCM 17805</strain>
    </source>
</reference>
<dbReference type="HAMAP" id="MF_01894">
    <property type="entry name" value="Smc_prok"/>
    <property type="match status" value="1"/>
</dbReference>
<dbReference type="Gene3D" id="1.20.1060.20">
    <property type="match status" value="1"/>
</dbReference>
<dbReference type="InterPro" id="IPR010935">
    <property type="entry name" value="SMC_hinge"/>
</dbReference>
<dbReference type="NCBIfam" id="TIGR02168">
    <property type="entry name" value="SMC_prok_B"/>
    <property type="match status" value="1"/>
</dbReference>
<dbReference type="SMART" id="SM00968">
    <property type="entry name" value="SMC_hinge"/>
    <property type="match status" value="1"/>
</dbReference>
<dbReference type="Pfam" id="PF06470">
    <property type="entry name" value="SMC_hinge"/>
    <property type="match status" value="1"/>
</dbReference>
<protein>
    <recommendedName>
        <fullName evidence="6">Chromosome partition protein Smc</fullName>
    </recommendedName>
</protein>
<comment type="function">
    <text evidence="6">Required for chromosome condensation and partitioning.</text>
</comment>
<feature type="coiled-coil region" evidence="6">
    <location>
        <begin position="804"/>
        <end position="915"/>
    </location>
</feature>
<dbReference type="InterPro" id="IPR011890">
    <property type="entry name" value="SMC_prok"/>
</dbReference>
<dbReference type="Pfam" id="PF02463">
    <property type="entry name" value="SMC_N"/>
    <property type="match status" value="1"/>
</dbReference>
<comment type="domain">
    <text evidence="6">Contains large globular domains required for ATP hydrolysis at each terminus and a third globular domain forming a flexible hinge near the middle of the molecule. These domains are separated by coiled-coil structures.</text>
</comment>
<dbReference type="Gene3D" id="1.10.287.1490">
    <property type="match status" value="1"/>
</dbReference>
<dbReference type="InterPro" id="IPR003395">
    <property type="entry name" value="RecF/RecN/SMC_N"/>
</dbReference>
<comment type="subcellular location">
    <subcellularLocation>
        <location evidence="6">Cytoplasm</location>
    </subcellularLocation>
</comment>
<keyword evidence="4 6" id="KW-0175">Coiled coil</keyword>
<comment type="caution">
    <text evidence="8">The sequence shown here is derived from an EMBL/GenBank/DDBJ whole genome shotgun (WGS) entry which is preliminary data.</text>
</comment>
<evidence type="ECO:0000256" key="6">
    <source>
        <dbReference type="HAMAP-Rule" id="MF_01894"/>
    </source>
</evidence>
<evidence type="ECO:0000259" key="7">
    <source>
        <dbReference type="SMART" id="SM00968"/>
    </source>
</evidence>
<keyword evidence="5 6" id="KW-0238">DNA-binding</keyword>